<feature type="compositionally biased region" description="Basic and acidic residues" evidence="1">
    <location>
        <begin position="111"/>
        <end position="127"/>
    </location>
</feature>
<proteinExistence type="predicted"/>
<dbReference type="AlphaFoldDB" id="A0AAV4BMN9"/>
<dbReference type="Proteomes" id="UP000735302">
    <property type="component" value="Unassembled WGS sequence"/>
</dbReference>
<accession>A0AAV4BMN9</accession>
<sequence>MTCEEENVVAYTSSYITKKLYPPLYLDPNDKQHMFLQNKQRNACIDEVLKASSPVLFTTSKELENSFRILSAQGIHSEGIRAFIVRHLQDLQGSFCRGLVSEEEGEEEEREAATDEEKGKEEEKYEEEKEEEEEIEYLCRDQQII</sequence>
<name>A0AAV4BMN9_9GAST</name>
<keyword evidence="3" id="KW-1185">Reference proteome</keyword>
<protein>
    <submittedName>
        <fullName evidence="2">Uncharacterized protein</fullName>
    </submittedName>
</protein>
<evidence type="ECO:0000313" key="3">
    <source>
        <dbReference type="Proteomes" id="UP000735302"/>
    </source>
</evidence>
<feature type="region of interest" description="Disordered" evidence="1">
    <location>
        <begin position="99"/>
        <end position="145"/>
    </location>
</feature>
<evidence type="ECO:0000313" key="2">
    <source>
        <dbReference type="EMBL" id="GFO24551.1"/>
    </source>
</evidence>
<dbReference type="EMBL" id="BLXT01005617">
    <property type="protein sequence ID" value="GFO24551.1"/>
    <property type="molecule type" value="Genomic_DNA"/>
</dbReference>
<gene>
    <name evidence="2" type="ORF">PoB_005105600</name>
</gene>
<evidence type="ECO:0000256" key="1">
    <source>
        <dbReference type="SAM" id="MobiDB-lite"/>
    </source>
</evidence>
<comment type="caution">
    <text evidence="2">The sequence shown here is derived from an EMBL/GenBank/DDBJ whole genome shotgun (WGS) entry which is preliminary data.</text>
</comment>
<feature type="compositionally biased region" description="Acidic residues" evidence="1">
    <location>
        <begin position="101"/>
        <end position="110"/>
    </location>
</feature>
<reference evidence="2 3" key="1">
    <citation type="journal article" date="2021" name="Elife">
        <title>Chloroplast acquisition without the gene transfer in kleptoplastic sea slugs, Plakobranchus ocellatus.</title>
        <authorList>
            <person name="Maeda T."/>
            <person name="Takahashi S."/>
            <person name="Yoshida T."/>
            <person name="Shimamura S."/>
            <person name="Takaki Y."/>
            <person name="Nagai Y."/>
            <person name="Toyoda A."/>
            <person name="Suzuki Y."/>
            <person name="Arimoto A."/>
            <person name="Ishii H."/>
            <person name="Satoh N."/>
            <person name="Nishiyama T."/>
            <person name="Hasebe M."/>
            <person name="Maruyama T."/>
            <person name="Minagawa J."/>
            <person name="Obokata J."/>
            <person name="Shigenobu S."/>
        </authorList>
    </citation>
    <scope>NUCLEOTIDE SEQUENCE [LARGE SCALE GENOMIC DNA]</scope>
</reference>
<organism evidence="2 3">
    <name type="scientific">Plakobranchus ocellatus</name>
    <dbReference type="NCBI Taxonomy" id="259542"/>
    <lineage>
        <taxon>Eukaryota</taxon>
        <taxon>Metazoa</taxon>
        <taxon>Spiralia</taxon>
        <taxon>Lophotrochozoa</taxon>
        <taxon>Mollusca</taxon>
        <taxon>Gastropoda</taxon>
        <taxon>Heterobranchia</taxon>
        <taxon>Euthyneura</taxon>
        <taxon>Panpulmonata</taxon>
        <taxon>Sacoglossa</taxon>
        <taxon>Placobranchoidea</taxon>
        <taxon>Plakobranchidae</taxon>
        <taxon>Plakobranchus</taxon>
    </lineage>
</organism>